<accession>A0A382BFP7</accession>
<dbReference type="Pfam" id="PF13860">
    <property type="entry name" value="FlgD_ig"/>
    <property type="match status" value="1"/>
</dbReference>
<evidence type="ECO:0000259" key="1">
    <source>
        <dbReference type="Pfam" id="PF13860"/>
    </source>
</evidence>
<feature type="domain" description="FlgD/Vpr Ig-like" evidence="1">
    <location>
        <begin position="28"/>
        <end position="89"/>
    </location>
</feature>
<protein>
    <recommendedName>
        <fullName evidence="1">FlgD/Vpr Ig-like domain-containing protein</fullName>
    </recommendedName>
</protein>
<name>A0A382BFP7_9ZZZZ</name>
<dbReference type="InterPro" id="IPR026444">
    <property type="entry name" value="Secre_tail"/>
</dbReference>
<proteinExistence type="predicted"/>
<feature type="non-terminal residue" evidence="2">
    <location>
        <position position="1"/>
    </location>
</feature>
<dbReference type="EMBL" id="UINC01029623">
    <property type="protein sequence ID" value="SVB12646.1"/>
    <property type="molecule type" value="Genomic_DNA"/>
</dbReference>
<sequence length="102" mass="11758">VELKEEDMEPDQFTLYPAFPNPFNPVTTLRYNLPEDGMVNITIYDMMGRIVKNLLNDQQTRGYRSVKWDATDDTGGRVSSGLYLYTIQAGQFNQTKKVVFLK</sequence>
<dbReference type="Gene3D" id="2.60.40.4070">
    <property type="match status" value="1"/>
</dbReference>
<evidence type="ECO:0000313" key="2">
    <source>
        <dbReference type="EMBL" id="SVB12646.1"/>
    </source>
</evidence>
<reference evidence="2" key="1">
    <citation type="submission" date="2018-05" db="EMBL/GenBank/DDBJ databases">
        <authorList>
            <person name="Lanie J.A."/>
            <person name="Ng W.-L."/>
            <person name="Kazmierczak K.M."/>
            <person name="Andrzejewski T.M."/>
            <person name="Davidsen T.M."/>
            <person name="Wayne K.J."/>
            <person name="Tettelin H."/>
            <person name="Glass J.I."/>
            <person name="Rusch D."/>
            <person name="Podicherti R."/>
            <person name="Tsui H.-C.T."/>
            <person name="Winkler M.E."/>
        </authorList>
    </citation>
    <scope>NUCLEOTIDE SEQUENCE</scope>
</reference>
<dbReference type="NCBIfam" id="TIGR04183">
    <property type="entry name" value="Por_Secre_tail"/>
    <property type="match status" value="1"/>
</dbReference>
<organism evidence="2">
    <name type="scientific">marine metagenome</name>
    <dbReference type="NCBI Taxonomy" id="408172"/>
    <lineage>
        <taxon>unclassified sequences</taxon>
        <taxon>metagenomes</taxon>
        <taxon>ecological metagenomes</taxon>
    </lineage>
</organism>
<dbReference type="InterPro" id="IPR025965">
    <property type="entry name" value="FlgD/Vpr_Ig-like"/>
</dbReference>
<dbReference type="AlphaFoldDB" id="A0A382BFP7"/>
<gene>
    <name evidence="2" type="ORF">METZ01_LOCUS165500</name>
</gene>